<evidence type="ECO:0000313" key="4">
    <source>
        <dbReference type="EMBL" id="RJP59821.1"/>
    </source>
</evidence>
<sequence length="372" mass="43537">MILRYDQLPEYKKKVVMVDGCFDPLHIGHIRYFQVAAEQGIPVLCNIQSDAYIQRTKERANLLPEDQRLALIQAMKGITYVHLCTNSTHEVLEQLQPLQYIKGLDWKDRGLPPIQEEICSKYGIEIVYLDTNVDTSTNIMSEFMTKTLPMKLKQNVDQFEEILFTQKPVESVHYDDHYFHGDWRDGHNDYTIETRRAIEAKNPQNIKEIFQPKTVLDVGCGPGALMYFLWELGIDPYGIDFSRAAKELAPKEIRNHITVGQVTDYHHFDTKFDLVICRELLEHLTIFQVRQTVQSLAKYTSKYLYVTTRYYPQPQGLLDITDDLETDASHITLMNKDFLKVLFMLEGLKPRYDLERKLDWKNYGRVLVFEKV</sequence>
<keyword evidence="2" id="KW-0548">Nucleotidyltransferase</keyword>
<dbReference type="PANTHER" id="PTHR43793:SF1">
    <property type="entry name" value="FAD SYNTHASE"/>
    <property type="match status" value="1"/>
</dbReference>
<comment type="caution">
    <text evidence="4">The sequence shown here is derived from an EMBL/GenBank/DDBJ whole genome shotgun (WGS) entry which is preliminary data.</text>
</comment>
<dbReference type="GO" id="GO:0008168">
    <property type="term" value="F:methyltransferase activity"/>
    <property type="evidence" value="ECO:0007669"/>
    <property type="project" value="UniProtKB-KW"/>
</dbReference>
<dbReference type="InterPro" id="IPR004821">
    <property type="entry name" value="Cyt_trans-like"/>
</dbReference>
<feature type="domain" description="Cytidyltransferase-like" evidence="3">
    <location>
        <begin position="18"/>
        <end position="105"/>
    </location>
</feature>
<dbReference type="CDD" id="cd02440">
    <property type="entry name" value="AdoMet_MTases"/>
    <property type="match status" value="1"/>
</dbReference>
<keyword evidence="4" id="KW-0489">Methyltransferase</keyword>
<name>A0A3A4RE27_9BACT</name>
<keyword evidence="1 4" id="KW-0808">Transferase</keyword>
<protein>
    <submittedName>
        <fullName evidence="4">Methyltransferase domain-containing protein</fullName>
    </submittedName>
</protein>
<dbReference type="GO" id="GO:0032259">
    <property type="term" value="P:methylation"/>
    <property type="evidence" value="ECO:0007669"/>
    <property type="project" value="UniProtKB-KW"/>
</dbReference>
<dbReference type="InterPro" id="IPR050385">
    <property type="entry name" value="Archaeal_FAD_synthase"/>
</dbReference>
<dbReference type="Gene3D" id="3.40.50.620">
    <property type="entry name" value="HUPs"/>
    <property type="match status" value="1"/>
</dbReference>
<evidence type="ECO:0000256" key="2">
    <source>
        <dbReference type="ARBA" id="ARBA00022695"/>
    </source>
</evidence>
<dbReference type="NCBIfam" id="TIGR00125">
    <property type="entry name" value="cyt_tran_rel"/>
    <property type="match status" value="1"/>
</dbReference>
<dbReference type="SUPFAM" id="SSF52374">
    <property type="entry name" value="Nucleotidylyl transferase"/>
    <property type="match status" value="1"/>
</dbReference>
<evidence type="ECO:0000256" key="1">
    <source>
        <dbReference type="ARBA" id="ARBA00022679"/>
    </source>
</evidence>
<dbReference type="Gene3D" id="3.40.50.150">
    <property type="entry name" value="Vaccinia Virus protein VP39"/>
    <property type="match status" value="1"/>
</dbReference>
<accession>A0A3A4RE27</accession>
<reference evidence="4 5" key="1">
    <citation type="journal article" date="2017" name="ISME J.">
        <title>Energy and carbon metabolisms in a deep terrestrial subsurface fluid microbial community.</title>
        <authorList>
            <person name="Momper L."/>
            <person name="Jungbluth S.P."/>
            <person name="Lee M.D."/>
            <person name="Amend J.P."/>
        </authorList>
    </citation>
    <scope>NUCLEOTIDE SEQUENCE [LARGE SCALE GENOMIC DNA]</scope>
    <source>
        <strain evidence="4">SURF_26</strain>
    </source>
</reference>
<evidence type="ECO:0000259" key="3">
    <source>
        <dbReference type="Pfam" id="PF01467"/>
    </source>
</evidence>
<evidence type="ECO:0000313" key="5">
    <source>
        <dbReference type="Proteomes" id="UP000266426"/>
    </source>
</evidence>
<organism evidence="4 5">
    <name type="scientific">Candidatus Auribacter fodinae</name>
    <dbReference type="NCBI Taxonomy" id="2093366"/>
    <lineage>
        <taxon>Bacteria</taxon>
        <taxon>Pseudomonadati</taxon>
        <taxon>Candidatus Auribacterota</taxon>
        <taxon>Candidatus Auribacteria</taxon>
        <taxon>Candidatus Auribacterales</taxon>
        <taxon>Candidatus Auribacteraceae</taxon>
        <taxon>Candidatus Auribacter</taxon>
    </lineage>
</organism>
<dbReference type="InterPro" id="IPR029063">
    <property type="entry name" value="SAM-dependent_MTases_sf"/>
</dbReference>
<dbReference type="GO" id="GO:0016779">
    <property type="term" value="F:nucleotidyltransferase activity"/>
    <property type="evidence" value="ECO:0007669"/>
    <property type="project" value="UniProtKB-KW"/>
</dbReference>
<dbReference type="AlphaFoldDB" id="A0A3A4RE27"/>
<dbReference type="EMBL" id="QZJZ01000041">
    <property type="protein sequence ID" value="RJP59821.1"/>
    <property type="molecule type" value="Genomic_DNA"/>
</dbReference>
<dbReference type="InterPro" id="IPR014729">
    <property type="entry name" value="Rossmann-like_a/b/a_fold"/>
</dbReference>
<dbReference type="Proteomes" id="UP000266426">
    <property type="component" value="Unassembled WGS sequence"/>
</dbReference>
<dbReference type="Pfam" id="PF01467">
    <property type="entry name" value="CTP_transf_like"/>
    <property type="match status" value="1"/>
</dbReference>
<dbReference type="SUPFAM" id="SSF53335">
    <property type="entry name" value="S-adenosyl-L-methionine-dependent methyltransferases"/>
    <property type="match status" value="1"/>
</dbReference>
<dbReference type="PANTHER" id="PTHR43793">
    <property type="entry name" value="FAD SYNTHASE"/>
    <property type="match status" value="1"/>
</dbReference>
<gene>
    <name evidence="4" type="ORF">C4541_05400</name>
</gene>
<dbReference type="Pfam" id="PF13489">
    <property type="entry name" value="Methyltransf_23"/>
    <property type="match status" value="1"/>
</dbReference>
<proteinExistence type="predicted"/>